<dbReference type="RefSeq" id="WP_092538010.1">
    <property type="nucleotide sequence ID" value="NZ_FNKQ01000003.1"/>
</dbReference>
<feature type="region of interest" description="Disordered" evidence="1">
    <location>
        <begin position="74"/>
        <end position="108"/>
    </location>
</feature>
<dbReference type="Gene3D" id="3.90.280.10">
    <property type="entry name" value="PEBP-like"/>
    <property type="match status" value="1"/>
</dbReference>
<accession>A0A1H1DX11</accession>
<keyword evidence="2" id="KW-0808">Transferase</keyword>
<keyword evidence="2" id="KW-0418">Kinase</keyword>
<organism evidence="3 4">
    <name type="scientific">Halopelagius longus</name>
    <dbReference type="NCBI Taxonomy" id="1236180"/>
    <lineage>
        <taxon>Archaea</taxon>
        <taxon>Methanobacteriati</taxon>
        <taxon>Methanobacteriota</taxon>
        <taxon>Stenosarchaea group</taxon>
        <taxon>Halobacteria</taxon>
        <taxon>Halobacteriales</taxon>
        <taxon>Haloferacaceae</taxon>
    </lineage>
</organism>
<dbReference type="SUPFAM" id="SSF49777">
    <property type="entry name" value="PEBP-like"/>
    <property type="match status" value="1"/>
</dbReference>
<evidence type="ECO:0000256" key="1">
    <source>
        <dbReference type="SAM" id="MobiDB-lite"/>
    </source>
</evidence>
<evidence type="ECO:0000313" key="4">
    <source>
        <dbReference type="Proteomes" id="UP000199289"/>
    </source>
</evidence>
<evidence type="ECO:0000313" key="3">
    <source>
        <dbReference type="EMBL" id="SDQ80789.1"/>
    </source>
</evidence>
<evidence type="ECO:0000313" key="5">
    <source>
        <dbReference type="Proteomes" id="UP000255421"/>
    </source>
</evidence>
<protein>
    <submittedName>
        <fullName evidence="3">Phospholipid-binding protein, PBP family</fullName>
    </submittedName>
    <submittedName>
        <fullName evidence="2">YbhB/YbcL family Raf kinase inhibitor-like protein</fullName>
    </submittedName>
</protein>
<dbReference type="CDD" id="cd00865">
    <property type="entry name" value="PEBP_bact_arch"/>
    <property type="match status" value="1"/>
</dbReference>
<evidence type="ECO:0000313" key="2">
    <source>
        <dbReference type="EMBL" id="RDI71499.1"/>
    </source>
</evidence>
<reference evidence="4" key="1">
    <citation type="submission" date="2016-10" db="EMBL/GenBank/DDBJ databases">
        <authorList>
            <person name="Varghese N."/>
            <person name="Submissions S."/>
        </authorList>
    </citation>
    <scope>NUCLEOTIDE SEQUENCE [LARGE SCALE GENOMIC DNA]</scope>
    <source>
        <strain evidence="4">CGMCC 1.12397</strain>
    </source>
</reference>
<dbReference type="Pfam" id="PF01161">
    <property type="entry name" value="PBP"/>
    <property type="match status" value="1"/>
</dbReference>
<dbReference type="EMBL" id="FNKQ01000003">
    <property type="protein sequence ID" value="SDQ80789.1"/>
    <property type="molecule type" value="Genomic_DNA"/>
</dbReference>
<dbReference type="GO" id="GO:0016301">
    <property type="term" value="F:kinase activity"/>
    <property type="evidence" value="ECO:0007669"/>
    <property type="project" value="UniProtKB-KW"/>
</dbReference>
<dbReference type="InterPro" id="IPR036610">
    <property type="entry name" value="PEBP-like_sf"/>
</dbReference>
<reference evidence="2 5" key="3">
    <citation type="submission" date="2018-07" db="EMBL/GenBank/DDBJ databases">
        <title>Genome sequence of extremly halophilic archaeon Halopelagius longus strain BC12-B1.</title>
        <authorList>
            <person name="Zhang X."/>
        </authorList>
    </citation>
    <scope>NUCLEOTIDE SEQUENCE [LARGE SCALE GENOMIC DNA]</scope>
    <source>
        <strain evidence="2 5">BC12-B1</strain>
    </source>
</reference>
<gene>
    <name evidence="2" type="ORF">DWB78_07065</name>
    <name evidence="3" type="ORF">SAMN05216278_2617</name>
</gene>
<reference evidence="3" key="2">
    <citation type="submission" date="2016-10" db="EMBL/GenBank/DDBJ databases">
        <authorList>
            <person name="de Groot N.N."/>
        </authorList>
    </citation>
    <scope>NUCLEOTIDE SEQUENCE [LARGE SCALE GENOMIC DNA]</scope>
    <source>
        <strain evidence="3">CGMCC 1.12397</strain>
    </source>
</reference>
<dbReference type="Proteomes" id="UP000255421">
    <property type="component" value="Unassembled WGS sequence"/>
</dbReference>
<dbReference type="AlphaFoldDB" id="A0A1H1DX11"/>
<feature type="region of interest" description="Disordered" evidence="1">
    <location>
        <begin position="1"/>
        <end position="26"/>
    </location>
</feature>
<feature type="compositionally biased region" description="Basic and acidic residues" evidence="1">
    <location>
        <begin position="84"/>
        <end position="98"/>
    </location>
</feature>
<dbReference type="EMBL" id="QQST01000001">
    <property type="protein sequence ID" value="RDI71499.1"/>
    <property type="molecule type" value="Genomic_DNA"/>
</dbReference>
<dbReference type="OrthoDB" id="28720at2157"/>
<dbReference type="PANTHER" id="PTHR30289:SF1">
    <property type="entry name" value="PEBP (PHOSPHATIDYLETHANOLAMINE-BINDING PROTEIN) FAMILY PROTEIN"/>
    <property type="match status" value="1"/>
</dbReference>
<keyword evidence="5" id="KW-1185">Reference proteome</keyword>
<dbReference type="InterPro" id="IPR008914">
    <property type="entry name" value="PEBP"/>
</dbReference>
<dbReference type="PANTHER" id="PTHR30289">
    <property type="entry name" value="UNCHARACTERIZED PROTEIN YBCL-RELATED"/>
    <property type="match status" value="1"/>
</dbReference>
<dbReference type="NCBIfam" id="TIGR00481">
    <property type="entry name" value="YbhB/YbcL family Raf kinase inhibitor-like protein"/>
    <property type="match status" value="1"/>
</dbReference>
<dbReference type="InterPro" id="IPR005247">
    <property type="entry name" value="YbhB_YbcL/LppC-like"/>
</dbReference>
<proteinExistence type="predicted"/>
<sequence>MRLISPAFSDGGEIPRRHGYEEANTNPPLIIEDIPEEAESLALFVDDPDAEEPAGKVWDHWVVWNISVDSETCSLPDDWTPQDADARTGENDYGEREYGGPNPPDRPHTYRFVVYALDTELDLDSGASKDELQDAIEGHVVEEARMEGTYEP</sequence>
<name>A0A1H1DX11_9EURY</name>
<dbReference type="Proteomes" id="UP000199289">
    <property type="component" value="Unassembled WGS sequence"/>
</dbReference>